<dbReference type="Pfam" id="PF00196">
    <property type="entry name" value="GerE"/>
    <property type="match status" value="1"/>
</dbReference>
<reference evidence="9 10" key="1">
    <citation type="submission" date="2016-09" db="EMBL/GenBank/DDBJ databases">
        <title>Complete genome sequence of Actinomyces hongkongensis HKU8.</title>
        <authorList>
            <person name="Gao Y.-X."/>
            <person name="Zhou Y.-Y."/>
            <person name="Xie Y."/>
            <person name="Wang M."/>
            <person name="Wang S.-J."/>
            <person name="Shen S.-G."/>
        </authorList>
    </citation>
    <scope>NUCLEOTIDE SEQUENCE [LARGE SCALE GENOMIC DNA]</scope>
    <source>
        <strain evidence="9 10">HKU8</strain>
    </source>
</reference>
<gene>
    <name evidence="9" type="ORF">BH719_03535</name>
</gene>
<organism evidence="9 10">
    <name type="scientific">Pauljensenia hongkongensis</name>
    <dbReference type="NCBI Taxonomy" id="178339"/>
    <lineage>
        <taxon>Bacteria</taxon>
        <taxon>Bacillati</taxon>
        <taxon>Actinomycetota</taxon>
        <taxon>Actinomycetes</taxon>
        <taxon>Actinomycetales</taxon>
        <taxon>Actinomycetaceae</taxon>
        <taxon>Pauljensenia</taxon>
    </lineage>
</organism>
<dbReference type="EMBL" id="CP017298">
    <property type="protein sequence ID" value="AOS47045.1"/>
    <property type="molecule type" value="Genomic_DNA"/>
</dbReference>
<evidence type="ECO:0000313" key="9">
    <source>
        <dbReference type="EMBL" id="AOS47045.1"/>
    </source>
</evidence>
<dbReference type="GO" id="GO:0006355">
    <property type="term" value="P:regulation of DNA-templated transcription"/>
    <property type="evidence" value="ECO:0007669"/>
    <property type="project" value="InterPro"/>
</dbReference>
<dbReference type="SMART" id="SM00421">
    <property type="entry name" value="HTH_LUXR"/>
    <property type="match status" value="1"/>
</dbReference>
<dbReference type="STRING" id="178339.BH719_03535"/>
<dbReference type="SUPFAM" id="SSF46894">
    <property type="entry name" value="C-terminal effector domain of the bipartite response regulators"/>
    <property type="match status" value="1"/>
</dbReference>
<dbReference type="InterPro" id="IPR011006">
    <property type="entry name" value="CheY-like_superfamily"/>
</dbReference>
<dbReference type="PRINTS" id="PR00038">
    <property type="entry name" value="HTHLUXR"/>
</dbReference>
<protein>
    <submittedName>
        <fullName evidence="9">DNA-binding response regulator</fullName>
    </submittedName>
</protein>
<evidence type="ECO:0000256" key="4">
    <source>
        <dbReference type="ARBA" id="ARBA00023163"/>
    </source>
</evidence>
<evidence type="ECO:0000259" key="8">
    <source>
        <dbReference type="PROSITE" id="PS50110"/>
    </source>
</evidence>
<name>A0A1D8B1M6_9ACTO</name>
<feature type="region of interest" description="Disordered" evidence="6">
    <location>
        <begin position="138"/>
        <end position="188"/>
    </location>
</feature>
<keyword evidence="4" id="KW-0804">Transcription</keyword>
<dbReference type="PANTHER" id="PTHR43214:SF24">
    <property type="entry name" value="TRANSCRIPTIONAL REGULATORY PROTEIN NARL-RELATED"/>
    <property type="match status" value="1"/>
</dbReference>
<dbReference type="CDD" id="cd06170">
    <property type="entry name" value="LuxR_C_like"/>
    <property type="match status" value="1"/>
</dbReference>
<accession>A0A1D8B1M6</accession>
<dbReference type="Gene3D" id="1.10.10.10">
    <property type="entry name" value="Winged helix-like DNA-binding domain superfamily/Winged helix DNA-binding domain"/>
    <property type="match status" value="1"/>
</dbReference>
<evidence type="ECO:0000256" key="6">
    <source>
        <dbReference type="SAM" id="MobiDB-lite"/>
    </source>
</evidence>
<keyword evidence="3 9" id="KW-0238">DNA-binding</keyword>
<evidence type="ECO:0000256" key="2">
    <source>
        <dbReference type="ARBA" id="ARBA00023015"/>
    </source>
</evidence>
<dbReference type="Proteomes" id="UP000095214">
    <property type="component" value="Chromosome"/>
</dbReference>
<keyword evidence="1 5" id="KW-0597">Phosphoprotein</keyword>
<feature type="compositionally biased region" description="Gly residues" evidence="6">
    <location>
        <begin position="146"/>
        <end position="170"/>
    </location>
</feature>
<dbReference type="KEGG" id="phon:BH719_03535"/>
<dbReference type="RefSeq" id="WP_009743375.1">
    <property type="nucleotide sequence ID" value="NZ_CP017298.1"/>
</dbReference>
<dbReference type="SMART" id="SM00448">
    <property type="entry name" value="REC"/>
    <property type="match status" value="1"/>
</dbReference>
<evidence type="ECO:0000259" key="7">
    <source>
        <dbReference type="PROSITE" id="PS50043"/>
    </source>
</evidence>
<dbReference type="InterPro" id="IPR016032">
    <property type="entry name" value="Sig_transdc_resp-reg_C-effctor"/>
</dbReference>
<feature type="modified residue" description="4-aspartylphosphate" evidence="5">
    <location>
        <position position="53"/>
    </location>
</feature>
<feature type="domain" description="Response regulatory" evidence="8">
    <location>
        <begin position="2"/>
        <end position="118"/>
    </location>
</feature>
<dbReference type="PROSITE" id="PS50110">
    <property type="entry name" value="RESPONSE_REGULATORY"/>
    <property type="match status" value="1"/>
</dbReference>
<dbReference type="SUPFAM" id="SSF52172">
    <property type="entry name" value="CheY-like"/>
    <property type="match status" value="1"/>
</dbReference>
<dbReference type="PROSITE" id="PS50043">
    <property type="entry name" value="HTH_LUXR_2"/>
    <property type="match status" value="1"/>
</dbReference>
<dbReference type="GO" id="GO:0003677">
    <property type="term" value="F:DNA binding"/>
    <property type="evidence" value="ECO:0007669"/>
    <property type="project" value="UniProtKB-KW"/>
</dbReference>
<evidence type="ECO:0000256" key="1">
    <source>
        <dbReference type="ARBA" id="ARBA00022553"/>
    </source>
</evidence>
<feature type="domain" description="HTH luxR-type" evidence="7">
    <location>
        <begin position="188"/>
        <end position="254"/>
    </location>
</feature>
<dbReference type="InterPro" id="IPR036388">
    <property type="entry name" value="WH-like_DNA-bd_sf"/>
</dbReference>
<dbReference type="Pfam" id="PF00072">
    <property type="entry name" value="Response_reg"/>
    <property type="match status" value="1"/>
</dbReference>
<keyword evidence="2" id="KW-0805">Transcription regulation</keyword>
<dbReference type="OrthoDB" id="9808843at2"/>
<evidence type="ECO:0000256" key="5">
    <source>
        <dbReference type="PROSITE-ProRule" id="PRU00169"/>
    </source>
</evidence>
<keyword evidence="10" id="KW-1185">Reference proteome</keyword>
<dbReference type="AlphaFoldDB" id="A0A1D8B1M6"/>
<dbReference type="CDD" id="cd17535">
    <property type="entry name" value="REC_NarL-like"/>
    <property type="match status" value="1"/>
</dbReference>
<proteinExistence type="predicted"/>
<dbReference type="PANTHER" id="PTHR43214">
    <property type="entry name" value="TWO-COMPONENT RESPONSE REGULATOR"/>
    <property type="match status" value="1"/>
</dbReference>
<dbReference type="GO" id="GO:0000160">
    <property type="term" value="P:phosphorelay signal transduction system"/>
    <property type="evidence" value="ECO:0007669"/>
    <property type="project" value="InterPro"/>
</dbReference>
<dbReference type="Gene3D" id="3.40.50.2300">
    <property type="match status" value="1"/>
</dbReference>
<evidence type="ECO:0000256" key="3">
    <source>
        <dbReference type="ARBA" id="ARBA00023125"/>
    </source>
</evidence>
<dbReference type="InterPro" id="IPR039420">
    <property type="entry name" value="WalR-like"/>
</dbReference>
<sequence length="254" mass="26423">MRVLIVDDDAIVVQSLATILSAEDGIDVVGTCLSGAEAVQEFRRLRPDVLLMDIRMPGADGLSAAEEILEGDPQARIVFLTTFSDDEYIVRALRMGARGYLIKQDVAQIAPALRSVMVGVCVLEGDVLERGASMGMRALPAPAPGSGAGTSGGGSGTSGSGPGKNGGRPGAHGDPGEPAGAVGVPDPRSTVFASLTDREYEVVEAVAAGLDNAETAERLFMSEGTVRNHISSILAKTGLRNRTQVAVRYYRAGR</sequence>
<evidence type="ECO:0000313" key="10">
    <source>
        <dbReference type="Proteomes" id="UP000095214"/>
    </source>
</evidence>
<dbReference type="InterPro" id="IPR000792">
    <property type="entry name" value="Tscrpt_reg_LuxR_C"/>
</dbReference>
<dbReference type="InterPro" id="IPR058245">
    <property type="entry name" value="NreC/VraR/RcsB-like_REC"/>
</dbReference>
<dbReference type="InterPro" id="IPR001789">
    <property type="entry name" value="Sig_transdc_resp-reg_receiver"/>
</dbReference>